<feature type="compositionally biased region" description="Acidic residues" evidence="2">
    <location>
        <begin position="393"/>
        <end position="408"/>
    </location>
</feature>
<feature type="signal peptide" evidence="3">
    <location>
        <begin position="1"/>
        <end position="34"/>
    </location>
</feature>
<dbReference type="Pfam" id="PF10262">
    <property type="entry name" value="Rdx"/>
    <property type="match status" value="2"/>
</dbReference>
<name>A0A448Z993_9STRA</name>
<feature type="chain" id="PRO_5019126739" description="Selenoprotein O" evidence="3">
    <location>
        <begin position="35"/>
        <end position="431"/>
    </location>
</feature>
<dbReference type="PANTHER" id="PTHR36417:SF2">
    <property type="entry name" value="SELENOPROTEIN DOMAIN PROTEIN (AFU_ORTHOLOGUE AFUA_1G05220)"/>
    <property type="match status" value="1"/>
</dbReference>
<keyword evidence="1" id="KW-0676">Redox-active center</keyword>
<reference evidence="4 5" key="1">
    <citation type="submission" date="2019-01" db="EMBL/GenBank/DDBJ databases">
        <authorList>
            <person name="Ferrante I. M."/>
        </authorList>
    </citation>
    <scope>NUCLEOTIDE SEQUENCE [LARGE SCALE GENOMIC DNA]</scope>
    <source>
        <strain evidence="4 5">B856</strain>
    </source>
</reference>
<dbReference type="SUPFAM" id="SSF52833">
    <property type="entry name" value="Thioredoxin-like"/>
    <property type="match status" value="1"/>
</dbReference>
<keyword evidence="3" id="KW-0732">Signal</keyword>
<evidence type="ECO:0000256" key="2">
    <source>
        <dbReference type="SAM" id="MobiDB-lite"/>
    </source>
</evidence>
<gene>
    <name evidence="4" type="ORF">PSNMU_V1.4_AUG-EV-PASAV3_0054020</name>
</gene>
<accession>A0A448Z993</accession>
<evidence type="ECO:0000256" key="1">
    <source>
        <dbReference type="ARBA" id="ARBA00023284"/>
    </source>
</evidence>
<dbReference type="InterPro" id="IPR011893">
    <property type="entry name" value="Selenoprotein_Rdx-typ"/>
</dbReference>
<feature type="region of interest" description="Disordered" evidence="2">
    <location>
        <begin position="36"/>
        <end position="131"/>
    </location>
</feature>
<feature type="region of interest" description="Disordered" evidence="2">
    <location>
        <begin position="349"/>
        <end position="431"/>
    </location>
</feature>
<dbReference type="Proteomes" id="UP000291116">
    <property type="component" value="Unassembled WGS sequence"/>
</dbReference>
<dbReference type="OrthoDB" id="60822at2759"/>
<dbReference type="Gene3D" id="3.40.30.10">
    <property type="entry name" value="Glutaredoxin"/>
    <property type="match status" value="2"/>
</dbReference>
<evidence type="ECO:0000313" key="4">
    <source>
        <dbReference type="EMBL" id="VEU38579.1"/>
    </source>
</evidence>
<dbReference type="PANTHER" id="PTHR36417">
    <property type="entry name" value="SELENOPROTEIN DOMAIN PROTEIN (AFU_ORTHOLOGUE AFUA_1G05220)"/>
    <property type="match status" value="1"/>
</dbReference>
<evidence type="ECO:0000256" key="3">
    <source>
        <dbReference type="SAM" id="SignalP"/>
    </source>
</evidence>
<feature type="compositionally biased region" description="Low complexity" evidence="2">
    <location>
        <begin position="383"/>
        <end position="392"/>
    </location>
</feature>
<sequence length="431" mass="45231">MVDLVPGGLSRTCGHRQRWVPAFLWWVLLLSSSGRLPQRHHTQEGPPRGKGRPPAVSVSTPGTGPCSVLGFSATPVAPARRNRASGGDRRRGGRSGGSLSRVHGSFRPPPTVLPGSPAGEDPGVEPERATDTRIEEVSIEFCPGCRWGPRAFWTATELLSVHGSEGGSTDTDAGNACAPGRIGGVSVVPADPGVYRITARVGGSEGWVLLWDRATEGGFPPMDGRALAERVDRCLAGDPSFPPLAPPEDGETSAPVAVVSYCPGGLPGSGLRRASYYGQELLATFATGELAGVSLRPHAGDPGNLRVGLEGRDDGDPNRWLWDARLHGGAFPQPKDLKRLVRDVVDPRKDLGHSDVSRGAGGAAASGPAMEADGGECRSCETSDAGSNSNGENENDDGDDEHNDDDGNSNDGFGFMDDDDAEEARRYFGVM</sequence>
<organism evidence="4 5">
    <name type="scientific">Pseudo-nitzschia multistriata</name>
    <dbReference type="NCBI Taxonomy" id="183589"/>
    <lineage>
        <taxon>Eukaryota</taxon>
        <taxon>Sar</taxon>
        <taxon>Stramenopiles</taxon>
        <taxon>Ochrophyta</taxon>
        <taxon>Bacillariophyta</taxon>
        <taxon>Bacillariophyceae</taxon>
        <taxon>Bacillariophycidae</taxon>
        <taxon>Bacillariales</taxon>
        <taxon>Bacillariaceae</taxon>
        <taxon>Pseudo-nitzschia</taxon>
    </lineage>
</organism>
<proteinExistence type="predicted"/>
<evidence type="ECO:0008006" key="6">
    <source>
        <dbReference type="Google" id="ProtNLM"/>
    </source>
</evidence>
<dbReference type="AlphaFoldDB" id="A0A448Z993"/>
<evidence type="ECO:0000313" key="5">
    <source>
        <dbReference type="Proteomes" id="UP000291116"/>
    </source>
</evidence>
<dbReference type="InterPro" id="IPR036249">
    <property type="entry name" value="Thioredoxin-like_sf"/>
</dbReference>
<dbReference type="EMBL" id="CAACVS010000175">
    <property type="protein sequence ID" value="VEU38579.1"/>
    <property type="molecule type" value="Genomic_DNA"/>
</dbReference>
<keyword evidence="5" id="KW-1185">Reference proteome</keyword>
<protein>
    <recommendedName>
        <fullName evidence="6">Selenoprotein O</fullName>
    </recommendedName>
</protein>